<reference evidence="1" key="1">
    <citation type="submission" date="2022-01" db="EMBL/GenBank/DDBJ databases">
        <title>Comparative genomics reveals a dynamic genome evolution in the ectomycorrhizal milk-cap (Lactarius) mushrooms.</title>
        <authorList>
            <consortium name="DOE Joint Genome Institute"/>
            <person name="Lebreton A."/>
            <person name="Tang N."/>
            <person name="Kuo A."/>
            <person name="LaButti K."/>
            <person name="Drula E."/>
            <person name="Barry K."/>
            <person name="Clum A."/>
            <person name="Lipzen A."/>
            <person name="Mousain D."/>
            <person name="Ng V."/>
            <person name="Wang R."/>
            <person name="Wang X."/>
            <person name="Dai Y."/>
            <person name="Henrissat B."/>
            <person name="Grigoriev I.V."/>
            <person name="Guerin-Laguette A."/>
            <person name="Yu F."/>
            <person name="Martin F.M."/>
        </authorList>
    </citation>
    <scope>NUCLEOTIDE SEQUENCE</scope>
    <source>
        <strain evidence="1">QP</strain>
    </source>
</reference>
<keyword evidence="2" id="KW-1185">Reference proteome</keyword>
<evidence type="ECO:0000313" key="1">
    <source>
        <dbReference type="EMBL" id="KAH8981082.1"/>
    </source>
</evidence>
<protein>
    <submittedName>
        <fullName evidence="1">Uncharacterized protein</fullName>
    </submittedName>
</protein>
<sequence length="202" mass="22321">MTLPILLLESHIRRRERVHAGIRQNGHQFPDGKNVHHSYISWVLISCGSVGLGFPARKAGQGGGDTRGACRTNREGFVGTNGGTPAVDRGKLRCMWKALDVMGNTSSSTNTRKGAANSSTDPLCSYTWKVLALLASRARSREPLIEECGAHPYLCMQVQMRGWERRGRLQCKRTSTSTVRLETLNLSIERTVTSHQSKDDKS</sequence>
<comment type="caution">
    <text evidence="1">The sequence shown here is derived from an EMBL/GenBank/DDBJ whole genome shotgun (WGS) entry which is preliminary data.</text>
</comment>
<dbReference type="Proteomes" id="UP001201163">
    <property type="component" value="Unassembled WGS sequence"/>
</dbReference>
<dbReference type="AlphaFoldDB" id="A0AAD4Q8Y3"/>
<evidence type="ECO:0000313" key="2">
    <source>
        <dbReference type="Proteomes" id="UP001201163"/>
    </source>
</evidence>
<gene>
    <name evidence="1" type="ORF">EDB92DRAFT_1898866</name>
</gene>
<proteinExistence type="predicted"/>
<dbReference type="EMBL" id="JAKELL010000123">
    <property type="protein sequence ID" value="KAH8981082.1"/>
    <property type="molecule type" value="Genomic_DNA"/>
</dbReference>
<accession>A0AAD4Q8Y3</accession>
<organism evidence="1 2">
    <name type="scientific">Lactarius akahatsu</name>
    <dbReference type="NCBI Taxonomy" id="416441"/>
    <lineage>
        <taxon>Eukaryota</taxon>
        <taxon>Fungi</taxon>
        <taxon>Dikarya</taxon>
        <taxon>Basidiomycota</taxon>
        <taxon>Agaricomycotina</taxon>
        <taxon>Agaricomycetes</taxon>
        <taxon>Russulales</taxon>
        <taxon>Russulaceae</taxon>
        <taxon>Lactarius</taxon>
    </lineage>
</organism>
<name>A0AAD4Q8Y3_9AGAM</name>